<evidence type="ECO:0000256" key="2">
    <source>
        <dbReference type="SAM" id="SignalP"/>
    </source>
</evidence>
<keyword evidence="1" id="KW-0812">Transmembrane</keyword>
<dbReference type="Xenbase" id="XB-GENE-29099475">
    <property type="gene designation" value="spaca6"/>
</dbReference>
<dbReference type="RefSeq" id="XP_031762326.1">
    <property type="nucleotide sequence ID" value="XM_031906466.1"/>
</dbReference>
<evidence type="ECO:0000256" key="1">
    <source>
        <dbReference type="SAM" id="Phobius"/>
    </source>
</evidence>
<protein>
    <submittedName>
        <fullName evidence="4">Sperm acrosome membrane-associated protein 6</fullName>
    </submittedName>
</protein>
<feature type="transmembrane region" description="Helical" evidence="1">
    <location>
        <begin position="268"/>
        <end position="294"/>
    </location>
</feature>
<gene>
    <name evidence="4 5" type="primary">spaca6</name>
</gene>
<reference evidence="4" key="1">
    <citation type="submission" date="2025-08" db="UniProtKB">
        <authorList>
            <consortium name="RefSeq"/>
        </authorList>
    </citation>
    <scope>IDENTIFICATION</scope>
    <source>
        <strain evidence="4">Nigerian</strain>
        <tissue evidence="4">Liver and blood</tissue>
    </source>
</reference>
<dbReference type="KEGG" id="xtr:116412335"/>
<sequence>MAFHLFLLSALLWVEEGLGCFKCFISRKERVEICDFVFEKQRLDAEICNHIMMKTFLPLDTYVIAMSQTETVRKAMKGFYDEVKKQYTQAKKPMECIPPCGLQEQARKFNCMNCEEEHCKLPIECPIEDIYVHEFRTVVMNCSTGFPLPMDDITVLWKFHWQVRTRRWSRFKALHRGMEFIFLITRMVLDKEGTYACEISTDEDVLIRKYFFVNVTYSSLRESIRRMEQLFNMIVNSNTTEPPTVKPRKWIDLRRVFNPKKSLSMAEYILYTAIVAMATVLLVLIVGGGCFYIYR</sequence>
<dbReference type="InterPro" id="IPR034549">
    <property type="entry name" value="SPACA6"/>
</dbReference>
<dbReference type="AGR" id="Xenbase:XB-GENE-29099475"/>
<dbReference type="Proteomes" id="UP000008143">
    <property type="component" value="Chromosome 7"/>
</dbReference>
<dbReference type="PANTHER" id="PTHR37366:SF1">
    <property type="entry name" value="SPERM ACROSOME MEMBRANE-ASSOCIATED PROTEIN 6"/>
    <property type="match status" value="1"/>
</dbReference>
<dbReference type="InterPro" id="IPR036179">
    <property type="entry name" value="Ig-like_dom_sf"/>
</dbReference>
<keyword evidence="3" id="KW-1185">Reference proteome</keyword>
<evidence type="ECO:0000313" key="4">
    <source>
        <dbReference type="RefSeq" id="XP_031762326.1"/>
    </source>
</evidence>
<dbReference type="GO" id="GO:0007342">
    <property type="term" value="P:fusion of sperm to egg plasma membrane involved in single fertilization"/>
    <property type="evidence" value="ECO:0007669"/>
    <property type="project" value="InterPro"/>
</dbReference>
<dbReference type="OrthoDB" id="8960581at2759"/>
<dbReference type="CTD" id="147650"/>
<keyword evidence="1" id="KW-1133">Transmembrane helix</keyword>
<evidence type="ECO:0000313" key="3">
    <source>
        <dbReference type="Proteomes" id="UP000008143"/>
    </source>
</evidence>
<feature type="chain" id="PRO_5035221634" evidence="2">
    <location>
        <begin position="20"/>
        <end position="295"/>
    </location>
</feature>
<evidence type="ECO:0000313" key="5">
    <source>
        <dbReference type="Xenbase" id="XB-GENE-29099475"/>
    </source>
</evidence>
<dbReference type="OMA" id="TQDQSYF"/>
<feature type="signal peptide" evidence="2">
    <location>
        <begin position="1"/>
        <end position="19"/>
    </location>
</feature>
<accession>A0A8J1K0U5</accession>
<dbReference type="AlphaFoldDB" id="A0A8J1K0U5"/>
<proteinExistence type="predicted"/>
<dbReference type="PANTHER" id="PTHR37366">
    <property type="entry name" value="SPERM ACROSOME MEMBRANE-ASSOCIATED PROTEIN 6"/>
    <property type="match status" value="1"/>
</dbReference>
<keyword evidence="1" id="KW-0472">Membrane</keyword>
<organism evidence="3 4">
    <name type="scientific">Xenopus tropicalis</name>
    <name type="common">Western clawed frog</name>
    <name type="synonym">Silurana tropicalis</name>
    <dbReference type="NCBI Taxonomy" id="8364"/>
    <lineage>
        <taxon>Eukaryota</taxon>
        <taxon>Metazoa</taxon>
        <taxon>Chordata</taxon>
        <taxon>Craniata</taxon>
        <taxon>Vertebrata</taxon>
        <taxon>Euteleostomi</taxon>
        <taxon>Amphibia</taxon>
        <taxon>Batrachia</taxon>
        <taxon>Anura</taxon>
        <taxon>Pipoidea</taxon>
        <taxon>Pipidae</taxon>
        <taxon>Xenopodinae</taxon>
        <taxon>Xenopus</taxon>
        <taxon>Silurana</taxon>
    </lineage>
</organism>
<keyword evidence="2" id="KW-0732">Signal</keyword>
<name>A0A8J1K0U5_XENTR</name>
<dbReference type="GeneID" id="116412335"/>
<dbReference type="SUPFAM" id="SSF48726">
    <property type="entry name" value="Immunoglobulin"/>
    <property type="match status" value="1"/>
</dbReference>